<proteinExistence type="predicted"/>
<reference evidence="1" key="1">
    <citation type="submission" date="2023-04" db="EMBL/GenBank/DDBJ databases">
        <title>Phytophthora fragariaefolia NBRC 109709.</title>
        <authorList>
            <person name="Ichikawa N."/>
            <person name="Sato H."/>
            <person name="Tonouchi N."/>
        </authorList>
    </citation>
    <scope>NUCLEOTIDE SEQUENCE</scope>
    <source>
        <strain evidence="1">NBRC 109709</strain>
    </source>
</reference>
<dbReference type="EMBL" id="BSXT01001388">
    <property type="protein sequence ID" value="GMF41933.1"/>
    <property type="molecule type" value="Genomic_DNA"/>
</dbReference>
<evidence type="ECO:0000313" key="2">
    <source>
        <dbReference type="Proteomes" id="UP001165121"/>
    </source>
</evidence>
<keyword evidence="2" id="KW-1185">Reference proteome</keyword>
<protein>
    <submittedName>
        <fullName evidence="1">Unnamed protein product</fullName>
    </submittedName>
</protein>
<evidence type="ECO:0000313" key="1">
    <source>
        <dbReference type="EMBL" id="GMF41933.1"/>
    </source>
</evidence>
<accession>A0A9W7CTK9</accession>
<gene>
    <name evidence="1" type="ORF">Pfra01_001349100</name>
</gene>
<name>A0A9W7CTK9_9STRA</name>
<dbReference type="Proteomes" id="UP001165121">
    <property type="component" value="Unassembled WGS sequence"/>
</dbReference>
<organism evidence="1 2">
    <name type="scientific">Phytophthora fragariaefolia</name>
    <dbReference type="NCBI Taxonomy" id="1490495"/>
    <lineage>
        <taxon>Eukaryota</taxon>
        <taxon>Sar</taxon>
        <taxon>Stramenopiles</taxon>
        <taxon>Oomycota</taxon>
        <taxon>Peronosporomycetes</taxon>
        <taxon>Peronosporales</taxon>
        <taxon>Peronosporaceae</taxon>
        <taxon>Phytophthora</taxon>
    </lineage>
</organism>
<sequence>MMQRVLTGKLLARAVAASRPQATHLPVGSESAVTLSAAQPKSSQVLRSFSIVADTSDAAPNRFAALAGAVVLAGVAGISFDAAQSEAAAGKKQEKVGALLGRN</sequence>
<comment type="caution">
    <text evidence="1">The sequence shown here is derived from an EMBL/GenBank/DDBJ whole genome shotgun (WGS) entry which is preliminary data.</text>
</comment>
<dbReference type="AlphaFoldDB" id="A0A9W7CTK9"/>